<dbReference type="PRINTS" id="PR00119">
    <property type="entry name" value="CATATPASE"/>
</dbReference>
<dbReference type="InterPro" id="IPR008250">
    <property type="entry name" value="ATPase_P-typ_transduc_dom_A_sf"/>
</dbReference>
<dbReference type="SMART" id="SM00831">
    <property type="entry name" value="Cation_ATPase_N"/>
    <property type="match status" value="1"/>
</dbReference>
<evidence type="ECO:0000256" key="5">
    <source>
        <dbReference type="ARBA" id="ARBA00022723"/>
    </source>
</evidence>
<protein>
    <recommendedName>
        <fullName evidence="13">Calcium-transporting ATPase</fullName>
        <ecNumber evidence="13">7.2.2.10</ecNumber>
    </recommendedName>
</protein>
<dbReference type="SFLD" id="SFLDF00027">
    <property type="entry name" value="p-type_atpase"/>
    <property type="match status" value="1"/>
</dbReference>
<feature type="transmembrane region" description="Helical" evidence="13">
    <location>
        <begin position="972"/>
        <end position="996"/>
    </location>
</feature>
<evidence type="ECO:0000256" key="11">
    <source>
        <dbReference type="ARBA" id="ARBA00023065"/>
    </source>
</evidence>
<feature type="compositionally biased region" description="Acidic residues" evidence="14">
    <location>
        <begin position="312"/>
        <end position="321"/>
    </location>
</feature>
<dbReference type="InterPro" id="IPR001757">
    <property type="entry name" value="P_typ_ATPase"/>
</dbReference>
<dbReference type="InterPro" id="IPR004014">
    <property type="entry name" value="ATPase_P-typ_cation-transptr_N"/>
</dbReference>
<dbReference type="NCBIfam" id="TIGR01494">
    <property type="entry name" value="ATPase_P-type"/>
    <property type="match status" value="2"/>
</dbReference>
<dbReference type="SUPFAM" id="SSF81653">
    <property type="entry name" value="Calcium ATPase, transduction domain A"/>
    <property type="match status" value="1"/>
</dbReference>
<dbReference type="CDD" id="cd02081">
    <property type="entry name" value="P-type_ATPase_Ca_PMCA-like"/>
    <property type="match status" value="1"/>
</dbReference>
<dbReference type="GO" id="GO:0012505">
    <property type="term" value="C:endomembrane system"/>
    <property type="evidence" value="ECO:0007669"/>
    <property type="project" value="UniProtKB-SubCell"/>
</dbReference>
<dbReference type="EMBL" id="VJMH01007012">
    <property type="protein sequence ID" value="KAF0686220.1"/>
    <property type="molecule type" value="Genomic_DNA"/>
</dbReference>
<dbReference type="Pfam" id="PF13246">
    <property type="entry name" value="Cation_ATPase"/>
    <property type="match status" value="1"/>
</dbReference>
<dbReference type="FunFam" id="2.70.150.10:FF:000029">
    <property type="entry name" value="Calcium-transporting ATPase"/>
    <property type="match status" value="1"/>
</dbReference>
<sequence length="1085" mass="118268">MTTIQVRDLVQLVETPKEHAADALAQRGGIEGIAHALNVSLDHGLDENNAADLAAREARFGKNYIEPEPPATILQLMWQAFQDLTIMILTGAGVLSLILGFIPFPKSTKIAPTTTTVAPQPQLRHLAGTGDGSHTWIEGVSILFAVLIVVFVTAINDYQKEKQFRALNAVKEDEKIKVVRNGVPSQVSKFNLVVGDIVRVDLGDIVPADGLVFDENDLKLDESAMTGESDLLKKDRRLAPFLLSGTKVMEGVGKMLVVAVGEHSQAGIISKLIMGKGKKPEATTAPVDQDDAYFTMNTPKHSTPELRATNDSNDDDDDDDVASPLQGKLDSLTLLIGKLGLWTSIFVVVALIARFSIVTFGVKKEPWSSEYLKDYLNHLILGVTVLVVAIPEGLPLAVTIALAFSVKKMLKDHNLVRHLDACETMGSATTICSDKTGTLTTNRMTVMQCYMGETEFSLAQTLRLQASAATQAILTTSICVNSTAEILPPKQVGAQPEHTGNKTECALLQFAADLGVDYSRVRKAAPICHMITFSSAKKRMSVVVPLSASKCRILTKGASEIVLGLCTSQLRLDGSRSSLSAHGPHADMIETYATQGYRTLCLAYRDVDATPAEIKTWSDDDVERDLTCICIVGIEDPVRDEVPESIRQCNDAGIVVRMVTGDNMSTAKSIALKCGIVSPGDGSLVMEGRVFRERVLDAQGNIKQDEFDKIWPMLRVLARSSPKDKYTLVSGLIHSNVAPHGPQVVAVTGDGTNDAPALKKADVGFAMGICGTAVAKDASDIILMDDNFKSIVNAVKWGRNVYDAIAKFLQFQLTVNLVAITTAVVGAVVLEESPLTAIQLLWVNLIMDTFASLALATDTPTDAMLKRKPYPRTNALISERMAKHIVGQAMFQLVVILTLTFAGDHLFAIDSGRKDDRRAEAERKGVALETGPSVHYTIIFNVFVFLQLFNEINARRIHDELNVFEGIFENHLFVGISVVQVVLQAAIVQFGSLVFGCVALSWSQWLACIAIGALSLPVGLLLRCLQARHLPASWTLCQDTTAVTPYKPTERSQVLWQRSFRRLRVQLRVIKAFQRSLSDRKHLLQ</sequence>
<dbReference type="SUPFAM" id="SSF81665">
    <property type="entry name" value="Calcium ATPase, transmembrane domain M"/>
    <property type="match status" value="1"/>
</dbReference>
<feature type="transmembrane region" description="Helical" evidence="13">
    <location>
        <begin position="889"/>
        <end position="909"/>
    </location>
</feature>
<feature type="domain" description="Cation-transporting P-type ATPase N-terminal" evidence="15">
    <location>
        <begin position="24"/>
        <end position="101"/>
    </location>
</feature>
<comment type="similarity">
    <text evidence="13">Belongs to the cation transport ATPase (P-type) (TC 3.A.3) family.</text>
</comment>
<dbReference type="SUPFAM" id="SSF81660">
    <property type="entry name" value="Metal cation-transporting ATPase, ATP-binding domain N"/>
    <property type="match status" value="1"/>
</dbReference>
<proteinExistence type="inferred from homology"/>
<dbReference type="InterPro" id="IPR018303">
    <property type="entry name" value="ATPase_P-typ_P_site"/>
</dbReference>
<evidence type="ECO:0000256" key="12">
    <source>
        <dbReference type="ARBA" id="ARBA00023136"/>
    </source>
</evidence>
<comment type="function">
    <text evidence="13">Catalyzes the hydrolysis of ATP coupled with the transport of calcium.</text>
</comment>
<evidence type="ECO:0000259" key="15">
    <source>
        <dbReference type="SMART" id="SM00831"/>
    </source>
</evidence>
<keyword evidence="9" id="KW-0460">Magnesium</keyword>
<dbReference type="GO" id="GO:0005388">
    <property type="term" value="F:P-type calcium transporter activity"/>
    <property type="evidence" value="ECO:0007669"/>
    <property type="project" value="UniProtKB-EC"/>
</dbReference>
<dbReference type="FunFam" id="1.20.1110.10:FF:000014">
    <property type="entry name" value="Calcium-transporting ATPase"/>
    <property type="match status" value="1"/>
</dbReference>
<dbReference type="GO" id="GO:0016887">
    <property type="term" value="F:ATP hydrolysis activity"/>
    <property type="evidence" value="ECO:0007669"/>
    <property type="project" value="InterPro"/>
</dbReference>
<dbReference type="SUPFAM" id="SSF56784">
    <property type="entry name" value="HAD-like"/>
    <property type="match status" value="1"/>
</dbReference>
<dbReference type="Gene3D" id="2.70.150.10">
    <property type="entry name" value="Calcium-transporting ATPase, cytoplasmic transduction domain A"/>
    <property type="match status" value="1"/>
</dbReference>
<keyword evidence="3 13" id="KW-0109">Calcium transport</keyword>
<dbReference type="GO" id="GO:0005524">
    <property type="term" value="F:ATP binding"/>
    <property type="evidence" value="ECO:0007669"/>
    <property type="project" value="UniProtKB-KW"/>
</dbReference>
<keyword evidence="18" id="KW-1185">Reference proteome</keyword>
<dbReference type="InterPro" id="IPR006408">
    <property type="entry name" value="P-type_ATPase_IIB"/>
</dbReference>
<keyword evidence="11 13" id="KW-0406">Ion transport</keyword>
<dbReference type="InterPro" id="IPR023299">
    <property type="entry name" value="ATPase_P-typ_cyto_dom_N"/>
</dbReference>
<feature type="transmembrane region" description="Helical" evidence="13">
    <location>
        <begin position="380"/>
        <end position="404"/>
    </location>
</feature>
<dbReference type="InterPro" id="IPR044492">
    <property type="entry name" value="P_typ_ATPase_HD_dom"/>
</dbReference>
<evidence type="ECO:0000313" key="17">
    <source>
        <dbReference type="EMBL" id="VFT98593.1"/>
    </source>
</evidence>
<gene>
    <name evidence="17" type="primary">Aste57867_21925</name>
    <name evidence="16" type="ORF">As57867_021856</name>
    <name evidence="17" type="ORF">ASTE57867_21925</name>
</gene>
<evidence type="ECO:0000256" key="14">
    <source>
        <dbReference type="SAM" id="MobiDB-lite"/>
    </source>
</evidence>
<organism evidence="17 18">
    <name type="scientific">Aphanomyces stellatus</name>
    <dbReference type="NCBI Taxonomy" id="120398"/>
    <lineage>
        <taxon>Eukaryota</taxon>
        <taxon>Sar</taxon>
        <taxon>Stramenopiles</taxon>
        <taxon>Oomycota</taxon>
        <taxon>Saprolegniomycetes</taxon>
        <taxon>Saprolegniales</taxon>
        <taxon>Verrucalvaceae</taxon>
        <taxon>Aphanomyces</taxon>
    </lineage>
</organism>
<feature type="region of interest" description="Disordered" evidence="14">
    <location>
        <begin position="296"/>
        <end position="322"/>
    </location>
</feature>
<feature type="transmembrane region" description="Helical" evidence="13">
    <location>
        <begin position="84"/>
        <end position="104"/>
    </location>
</feature>
<keyword evidence="8 13" id="KW-0067">ATP-binding</keyword>
<keyword evidence="5" id="KW-0479">Metal-binding</keyword>
<evidence type="ECO:0000256" key="3">
    <source>
        <dbReference type="ARBA" id="ARBA00022568"/>
    </source>
</evidence>
<comment type="catalytic activity">
    <reaction evidence="13">
        <text>Ca(2+)(in) + ATP + H2O = Ca(2+)(out) + ADP + phosphate + H(+)</text>
        <dbReference type="Rhea" id="RHEA:18105"/>
        <dbReference type="ChEBI" id="CHEBI:15377"/>
        <dbReference type="ChEBI" id="CHEBI:15378"/>
        <dbReference type="ChEBI" id="CHEBI:29108"/>
        <dbReference type="ChEBI" id="CHEBI:30616"/>
        <dbReference type="ChEBI" id="CHEBI:43474"/>
        <dbReference type="ChEBI" id="CHEBI:456216"/>
        <dbReference type="EC" id="7.2.2.10"/>
    </reaction>
</comment>
<keyword evidence="4 13" id="KW-0812">Transmembrane</keyword>
<feature type="transmembrane region" description="Helical" evidence="13">
    <location>
        <begin position="339"/>
        <end position="360"/>
    </location>
</feature>
<feature type="transmembrane region" description="Helical" evidence="13">
    <location>
        <begin position="808"/>
        <end position="830"/>
    </location>
</feature>
<evidence type="ECO:0000256" key="1">
    <source>
        <dbReference type="ARBA" id="ARBA00004127"/>
    </source>
</evidence>
<keyword evidence="7 13" id="KW-0106">Calcium</keyword>
<evidence type="ECO:0000256" key="8">
    <source>
        <dbReference type="ARBA" id="ARBA00022840"/>
    </source>
</evidence>
<evidence type="ECO:0000256" key="4">
    <source>
        <dbReference type="ARBA" id="ARBA00022692"/>
    </source>
</evidence>
<dbReference type="Gene3D" id="1.20.1110.10">
    <property type="entry name" value="Calcium-transporting ATPase, transmembrane domain"/>
    <property type="match status" value="3"/>
</dbReference>
<dbReference type="EMBL" id="CAADRA010007038">
    <property type="protein sequence ID" value="VFT98593.1"/>
    <property type="molecule type" value="Genomic_DNA"/>
</dbReference>
<dbReference type="Gene3D" id="3.40.1110.10">
    <property type="entry name" value="Calcium-transporting ATPase, cytoplasmic domain N"/>
    <property type="match status" value="1"/>
</dbReference>
<dbReference type="AlphaFoldDB" id="A0A485LIU7"/>
<keyword evidence="6 13" id="KW-0547">Nucleotide-binding</keyword>
<dbReference type="GO" id="GO:0005886">
    <property type="term" value="C:plasma membrane"/>
    <property type="evidence" value="ECO:0007669"/>
    <property type="project" value="TreeGrafter"/>
</dbReference>
<evidence type="ECO:0000256" key="10">
    <source>
        <dbReference type="ARBA" id="ARBA00022989"/>
    </source>
</evidence>
<dbReference type="InterPro" id="IPR059000">
    <property type="entry name" value="ATPase_P-type_domA"/>
</dbReference>
<evidence type="ECO:0000256" key="2">
    <source>
        <dbReference type="ARBA" id="ARBA00022448"/>
    </source>
</evidence>
<evidence type="ECO:0000313" key="16">
    <source>
        <dbReference type="EMBL" id="KAF0686220.1"/>
    </source>
</evidence>
<dbReference type="Pfam" id="PF00122">
    <property type="entry name" value="E1-E2_ATPase"/>
    <property type="match status" value="1"/>
</dbReference>
<evidence type="ECO:0000256" key="13">
    <source>
        <dbReference type="RuleBase" id="RU361146"/>
    </source>
</evidence>
<dbReference type="InterPro" id="IPR023298">
    <property type="entry name" value="ATPase_P-typ_TM_dom_sf"/>
</dbReference>
<dbReference type="SFLD" id="SFLDS00003">
    <property type="entry name" value="Haloacid_Dehalogenase"/>
    <property type="match status" value="1"/>
</dbReference>
<evidence type="ECO:0000313" key="18">
    <source>
        <dbReference type="Proteomes" id="UP000332933"/>
    </source>
</evidence>
<dbReference type="PANTHER" id="PTHR24093">
    <property type="entry name" value="CATION TRANSPORTING ATPASE"/>
    <property type="match status" value="1"/>
</dbReference>
<dbReference type="Proteomes" id="UP000332933">
    <property type="component" value="Unassembled WGS sequence"/>
</dbReference>
<dbReference type="OrthoDB" id="116380at2759"/>
<dbReference type="InterPro" id="IPR006068">
    <property type="entry name" value="ATPase_P-typ_cation-transptr_C"/>
</dbReference>
<dbReference type="SFLD" id="SFLDG00002">
    <property type="entry name" value="C1.7:_P-type_atpase_like"/>
    <property type="match status" value="1"/>
</dbReference>
<dbReference type="Pfam" id="PF00690">
    <property type="entry name" value="Cation_ATPase_N"/>
    <property type="match status" value="1"/>
</dbReference>
<keyword evidence="12 13" id="KW-0472">Membrane</keyword>
<evidence type="ECO:0000256" key="6">
    <source>
        <dbReference type="ARBA" id="ARBA00022741"/>
    </source>
</evidence>
<dbReference type="PROSITE" id="PS00154">
    <property type="entry name" value="ATPASE_E1_E2"/>
    <property type="match status" value="1"/>
</dbReference>
<dbReference type="InterPro" id="IPR036412">
    <property type="entry name" value="HAD-like_sf"/>
</dbReference>
<dbReference type="PANTHER" id="PTHR24093:SF369">
    <property type="entry name" value="CALCIUM-TRANSPORTING ATPASE"/>
    <property type="match status" value="1"/>
</dbReference>
<dbReference type="Pfam" id="PF00689">
    <property type="entry name" value="Cation_ATPase_C"/>
    <property type="match status" value="1"/>
</dbReference>
<dbReference type="NCBIfam" id="TIGR01517">
    <property type="entry name" value="ATPase-IIB_Ca"/>
    <property type="match status" value="1"/>
</dbReference>
<feature type="transmembrane region" description="Helical" evidence="13">
    <location>
        <begin position="836"/>
        <end position="857"/>
    </location>
</feature>
<dbReference type="EC" id="7.2.2.10" evidence="13"/>
<dbReference type="FunFam" id="1.20.1110.10:FF:000033">
    <property type="entry name" value="Calcium-transporting ATPase"/>
    <property type="match status" value="1"/>
</dbReference>
<accession>A0A485LIU7</accession>
<keyword evidence="10 13" id="KW-1133">Transmembrane helix</keyword>
<reference evidence="17 18" key="1">
    <citation type="submission" date="2019-03" db="EMBL/GenBank/DDBJ databases">
        <authorList>
            <person name="Gaulin E."/>
            <person name="Dumas B."/>
        </authorList>
    </citation>
    <scope>NUCLEOTIDE SEQUENCE [LARGE SCALE GENOMIC DNA]</scope>
    <source>
        <strain evidence="17">CBS 568.67</strain>
    </source>
</reference>
<comment type="subcellular location">
    <subcellularLocation>
        <location evidence="1">Endomembrane system</location>
        <topology evidence="1">Multi-pass membrane protein</topology>
    </subcellularLocation>
    <subcellularLocation>
        <location evidence="13">Membrane</location>
        <topology evidence="13">Multi-pass membrane protein</topology>
    </subcellularLocation>
</comment>
<feature type="transmembrane region" description="Helical" evidence="13">
    <location>
        <begin position="933"/>
        <end position="952"/>
    </location>
</feature>
<feature type="transmembrane region" description="Helical" evidence="13">
    <location>
        <begin position="136"/>
        <end position="155"/>
    </location>
</feature>
<name>A0A485LIU7_9STRA</name>
<evidence type="ECO:0000256" key="7">
    <source>
        <dbReference type="ARBA" id="ARBA00022837"/>
    </source>
</evidence>
<feature type="transmembrane region" description="Helical" evidence="13">
    <location>
        <begin position="1002"/>
        <end position="1022"/>
    </location>
</feature>
<evidence type="ECO:0000256" key="9">
    <source>
        <dbReference type="ARBA" id="ARBA00022842"/>
    </source>
</evidence>
<reference evidence="16" key="2">
    <citation type="submission" date="2019-06" db="EMBL/GenBank/DDBJ databases">
        <title>Genomics analysis of Aphanomyces spp. identifies a new class of oomycete effector associated with host adaptation.</title>
        <authorList>
            <person name="Gaulin E."/>
        </authorList>
    </citation>
    <scope>NUCLEOTIDE SEQUENCE</scope>
    <source>
        <strain evidence="16">CBS 578.67</strain>
    </source>
</reference>
<keyword evidence="2 13" id="KW-0813">Transport</keyword>
<dbReference type="GO" id="GO:0046872">
    <property type="term" value="F:metal ion binding"/>
    <property type="evidence" value="ECO:0007669"/>
    <property type="project" value="UniProtKB-KW"/>
</dbReference>